<dbReference type="Proteomes" id="UP000235897">
    <property type="component" value="Unassembled WGS sequence"/>
</dbReference>
<comment type="caution">
    <text evidence="4">The sequence shown here is derived from an EMBL/GenBank/DDBJ whole genome shotgun (WGS) entry which is preliminary data.</text>
</comment>
<dbReference type="InterPro" id="IPR008900">
    <property type="entry name" value="Zot_N"/>
</dbReference>
<evidence type="ECO:0000313" key="4">
    <source>
        <dbReference type="EMBL" id="PNG06677.1"/>
    </source>
</evidence>
<name>A0A2N8SW26_STUST</name>
<dbReference type="AlphaFoldDB" id="A0A2N8SW26"/>
<dbReference type="Gene3D" id="3.40.50.300">
    <property type="entry name" value="P-loop containing nucleotide triphosphate hydrolases"/>
    <property type="match status" value="1"/>
</dbReference>
<reference evidence="4 5" key="1">
    <citation type="submission" date="2018-01" db="EMBL/GenBank/DDBJ databases">
        <title>Denitrification phenotypes of diverse strains of Pseudomonas stutzeri.</title>
        <authorList>
            <person name="Milligan D.A."/>
            <person name="Bergaust L."/>
            <person name="Bakken L.R."/>
            <person name="Frostegard A."/>
        </authorList>
    </citation>
    <scope>NUCLEOTIDE SEQUENCE [LARGE SCALE GENOMIC DNA]</scope>
    <source>
        <strain evidence="4 5">28a3</strain>
    </source>
</reference>
<dbReference type="EMBL" id="POUW01000002">
    <property type="protein sequence ID" value="PNG06677.1"/>
    <property type="molecule type" value="Genomic_DNA"/>
</dbReference>
<keyword evidence="2" id="KW-0472">Membrane</keyword>
<feature type="transmembrane region" description="Helical" evidence="2">
    <location>
        <begin position="181"/>
        <end position="202"/>
    </location>
</feature>
<gene>
    <name evidence="4" type="ORF">CXL00_07050</name>
</gene>
<protein>
    <submittedName>
        <fullName evidence="4">Transposase</fullName>
    </submittedName>
</protein>
<evidence type="ECO:0000256" key="1">
    <source>
        <dbReference type="SAM" id="MobiDB-lite"/>
    </source>
</evidence>
<evidence type="ECO:0000256" key="2">
    <source>
        <dbReference type="SAM" id="Phobius"/>
    </source>
</evidence>
<feature type="region of interest" description="Disordered" evidence="1">
    <location>
        <begin position="322"/>
        <end position="367"/>
    </location>
</feature>
<evidence type="ECO:0000259" key="3">
    <source>
        <dbReference type="Pfam" id="PF05707"/>
    </source>
</evidence>
<dbReference type="OrthoDB" id="8809170at2"/>
<dbReference type="SUPFAM" id="SSF52540">
    <property type="entry name" value="P-loop containing nucleoside triphosphate hydrolases"/>
    <property type="match status" value="1"/>
</dbReference>
<dbReference type="Pfam" id="PF05707">
    <property type="entry name" value="Zot"/>
    <property type="match status" value="1"/>
</dbReference>
<accession>A0A2N8SW26</accession>
<feature type="domain" description="Zona occludens toxin N-terminal" evidence="3">
    <location>
        <begin position="1"/>
        <end position="171"/>
    </location>
</feature>
<proteinExistence type="predicted"/>
<sequence length="367" mass="41074">MFKLVTGKPGDGKTSNELWEFLTAKEYKGRDKFCTPIKGFEAAKHGVTEIPDIKGWRDLPEGSVIFIDEVQDYLGQRSGKEVPEWIRELARHRHSGKDFIATTQDPMFLDPFVRKLAKPHVHYHRPWNMKMVRHQWDTVQNDPTNKTARKSSQSRFVKPNPEVFKLYTSTVLDTHKAAPPWKLIAVAVVALVCLLGGSGLAMMRLLDMGPKPEPDPVAAHDVVVIDGKQATATGTPFDGLTQKPAINSEASWEPDKLKSRIEGMPWSAPIYDHLTRPNDFPRIAACISSERTGCRCFTQQGTPLKTPEKACEVLVKQGAFDPWKQGRQTAQGGNRSEPGRATTESEGPSEASEGITRVQYNKGRFLW</sequence>
<dbReference type="InterPro" id="IPR027417">
    <property type="entry name" value="P-loop_NTPase"/>
</dbReference>
<keyword evidence="2" id="KW-1133">Transmembrane helix</keyword>
<organism evidence="4 5">
    <name type="scientific">Stutzerimonas stutzeri</name>
    <name type="common">Pseudomonas stutzeri</name>
    <dbReference type="NCBI Taxonomy" id="316"/>
    <lineage>
        <taxon>Bacteria</taxon>
        <taxon>Pseudomonadati</taxon>
        <taxon>Pseudomonadota</taxon>
        <taxon>Gammaproteobacteria</taxon>
        <taxon>Pseudomonadales</taxon>
        <taxon>Pseudomonadaceae</taxon>
        <taxon>Stutzerimonas</taxon>
    </lineage>
</organism>
<keyword evidence="2" id="KW-0812">Transmembrane</keyword>
<dbReference type="RefSeq" id="WP_102846333.1">
    <property type="nucleotide sequence ID" value="NZ_JAMOIG010000001.1"/>
</dbReference>
<evidence type="ECO:0000313" key="5">
    <source>
        <dbReference type="Proteomes" id="UP000235897"/>
    </source>
</evidence>